<accession>A0ABS8LV40</accession>
<organism evidence="1 2">
    <name type="scientific">Flavobacterium lipolyticum</name>
    <dbReference type="NCBI Taxonomy" id="2893754"/>
    <lineage>
        <taxon>Bacteria</taxon>
        <taxon>Pseudomonadati</taxon>
        <taxon>Bacteroidota</taxon>
        <taxon>Flavobacteriia</taxon>
        <taxon>Flavobacteriales</taxon>
        <taxon>Flavobacteriaceae</taxon>
        <taxon>Flavobacterium</taxon>
    </lineage>
</organism>
<evidence type="ECO:0008006" key="3">
    <source>
        <dbReference type="Google" id="ProtNLM"/>
    </source>
</evidence>
<reference evidence="1" key="1">
    <citation type="submission" date="2021-11" db="EMBL/GenBank/DDBJ databases">
        <title>Description of novel Flavobacterium species.</title>
        <authorList>
            <person name="Saticioglu I.B."/>
            <person name="Ay H."/>
            <person name="Altun S."/>
            <person name="Duman M."/>
        </authorList>
    </citation>
    <scope>NUCLEOTIDE SEQUENCE</scope>
    <source>
        <strain evidence="1">F-126</strain>
    </source>
</reference>
<gene>
    <name evidence="1" type="ORF">LNQ34_01500</name>
</gene>
<comment type="caution">
    <text evidence="1">The sequence shown here is derived from an EMBL/GenBank/DDBJ whole genome shotgun (WGS) entry which is preliminary data.</text>
</comment>
<name>A0ABS8LV40_9FLAO</name>
<dbReference type="Proteomes" id="UP001430700">
    <property type="component" value="Unassembled WGS sequence"/>
</dbReference>
<dbReference type="Gene3D" id="6.20.230.10">
    <property type="match status" value="1"/>
</dbReference>
<protein>
    <recommendedName>
        <fullName evidence="3">Trimeric autotransporter adhesin YadA-like head domain-containing protein</fullName>
    </recommendedName>
</protein>
<evidence type="ECO:0000313" key="1">
    <source>
        <dbReference type="EMBL" id="MCC9016447.1"/>
    </source>
</evidence>
<proteinExistence type="predicted"/>
<sequence>MALQTLNTIKSWFKTGFKPTQTQFWDTWDSFRHKYEKVPVKEIEGIDELLSAKADKTVLNDHLTDKNAHAPQGLKSVLDTNPIAAYPTDSHGYSNATIMGNYGNYKYNNITVGSEFDSTSLFQLTNQITLSCRVLETGDEGKISLFSGDPSLEKYKNGKHTLIKIADPVSSNVFEFPAKLERFNNNTYTIATTDDFKTINGESIVGEGDIVINGEIEEAPINGNQYGRQNGEWKQITKATTPNLQDVLAQGKVAILNGIAMQIEDTDTNNQTTISGSTITMTDPSNNNNFTLYNANGFQTVGKATNSNFSSAKNGFLYFNGASVHNRLVFAEPGESNSTIILPAKSGTIATTDEIGSPVSATQIGIVNNIALQELGGVDKLINGVRIGKGNGAVDTIGNTALGELVLSNNTTGTFNTGIGWKALSASTIGTQNLGLGASALASNTSGNYNLALGALASAYTTTSSQNTIIGAAAGGGVDSNFKRSIGIGYKALGGVGNLGDLNISIGHQIGGNITTGARNVLIGNSSNSAVSNNLTTGSDNIFIVTAGITPIGVTTGSGNVAIGKITGLSPTTSNTIILADGAGNRAIVKNTNGEIQAPNLTPELIESGGNTSLTTKAYVDSKSLQVVDDPSTSPVSRAYLDSTYPFFSIGSRVQCLSIDTGSTVYEKTAIGWAKHLVTSIA</sequence>
<dbReference type="EMBL" id="JAJJMN010000001">
    <property type="protein sequence ID" value="MCC9016447.1"/>
    <property type="molecule type" value="Genomic_DNA"/>
</dbReference>
<keyword evidence="2" id="KW-1185">Reference proteome</keyword>
<evidence type="ECO:0000313" key="2">
    <source>
        <dbReference type="Proteomes" id="UP001430700"/>
    </source>
</evidence>
<dbReference type="RefSeq" id="WP_229998435.1">
    <property type="nucleotide sequence ID" value="NZ_JAJJMN010000001.1"/>
</dbReference>